<evidence type="ECO:0000256" key="2">
    <source>
        <dbReference type="SAM" id="MobiDB-lite"/>
    </source>
</evidence>
<dbReference type="Gene3D" id="1.10.10.2840">
    <property type="entry name" value="PucR C-terminal helix-turn-helix domain"/>
    <property type="match status" value="1"/>
</dbReference>
<keyword evidence="6" id="KW-1185">Reference proteome</keyword>
<feature type="domain" description="PucR C-terminal helix-turn-helix" evidence="3">
    <location>
        <begin position="356"/>
        <end position="413"/>
    </location>
</feature>
<protein>
    <submittedName>
        <fullName evidence="5">Putative transcriptional regulator, PucR family</fullName>
    </submittedName>
</protein>
<proteinExistence type="inferred from homology"/>
<dbReference type="Proteomes" id="UP000006640">
    <property type="component" value="Chromosome"/>
</dbReference>
<evidence type="ECO:0000259" key="4">
    <source>
        <dbReference type="Pfam" id="PF17853"/>
    </source>
</evidence>
<feature type="compositionally biased region" description="Basic and acidic residues" evidence="2">
    <location>
        <begin position="11"/>
        <end position="30"/>
    </location>
</feature>
<dbReference type="Pfam" id="PF17853">
    <property type="entry name" value="GGDEF_2"/>
    <property type="match status" value="1"/>
</dbReference>
<dbReference type="PANTHER" id="PTHR33744:SF7">
    <property type="entry name" value="PUCR FAMILY TRANSCRIPTIONAL REGULATOR"/>
    <property type="match status" value="1"/>
</dbReference>
<dbReference type="PANTHER" id="PTHR33744">
    <property type="entry name" value="CARBOHYDRATE DIACID REGULATOR"/>
    <property type="match status" value="1"/>
</dbReference>
<evidence type="ECO:0000313" key="5">
    <source>
        <dbReference type="EMBL" id="ADG89073.1"/>
    </source>
</evidence>
<gene>
    <name evidence="5" type="ordered locus">Tbis_2368</name>
</gene>
<dbReference type="AlphaFoldDB" id="D6Y3X1"/>
<dbReference type="InterPro" id="IPR025736">
    <property type="entry name" value="PucR_C-HTH_dom"/>
</dbReference>
<organism evidence="5 6">
    <name type="scientific">Thermobispora bispora (strain ATCC 19993 / DSM 43833 / CBS 139.67 / JCM 10125 / KCTC 9307 / NBRC 14880 / R51)</name>
    <dbReference type="NCBI Taxonomy" id="469371"/>
    <lineage>
        <taxon>Bacteria</taxon>
        <taxon>Bacillati</taxon>
        <taxon>Actinomycetota</taxon>
        <taxon>Actinomycetes</taxon>
        <taxon>Streptosporangiales</taxon>
        <taxon>Streptosporangiaceae</taxon>
        <taxon>Thermobispora</taxon>
    </lineage>
</organism>
<evidence type="ECO:0000313" key="6">
    <source>
        <dbReference type="Proteomes" id="UP000006640"/>
    </source>
</evidence>
<dbReference type="Pfam" id="PF13556">
    <property type="entry name" value="HTH_30"/>
    <property type="match status" value="1"/>
</dbReference>
<reference evidence="5 6" key="1">
    <citation type="submission" date="2010-01" db="EMBL/GenBank/DDBJ databases">
        <title>The complete genome of Thermobispora bispora DSM 43833.</title>
        <authorList>
            <consortium name="US DOE Joint Genome Institute (JGI-PGF)"/>
            <person name="Lucas S."/>
            <person name="Copeland A."/>
            <person name="Lapidus A."/>
            <person name="Glavina del Rio T."/>
            <person name="Dalin E."/>
            <person name="Tice H."/>
            <person name="Bruce D."/>
            <person name="Goodwin L."/>
            <person name="Pitluck S."/>
            <person name="Kyrpides N."/>
            <person name="Mavromatis K."/>
            <person name="Ivanova N."/>
            <person name="Mikhailova N."/>
            <person name="Chertkov O."/>
            <person name="Brettin T."/>
            <person name="Detter J.C."/>
            <person name="Han C."/>
            <person name="Larimer F."/>
            <person name="Land M."/>
            <person name="Hauser L."/>
            <person name="Markowitz V."/>
            <person name="Cheng J.-F."/>
            <person name="Hugenholtz P."/>
            <person name="Woyke T."/>
            <person name="Wu D."/>
            <person name="Jando M."/>
            <person name="Schneider S."/>
            <person name="Klenk H.-P."/>
            <person name="Eisen J.A."/>
        </authorList>
    </citation>
    <scope>NUCLEOTIDE SEQUENCE [LARGE SCALE GENOMIC DNA]</scope>
    <source>
        <strain evidence="6">ATCC 19993 / DSM 43833 / CBS 139.67 / JCM 10125 / KCTC 9307 / NBRC 14880 / R51</strain>
    </source>
</reference>
<dbReference type="EMBL" id="CP001874">
    <property type="protein sequence ID" value="ADG89073.1"/>
    <property type="molecule type" value="Genomic_DNA"/>
</dbReference>
<dbReference type="InterPro" id="IPR041522">
    <property type="entry name" value="CdaR_GGDEF"/>
</dbReference>
<dbReference type="STRING" id="469371.Tbis_2368"/>
<dbReference type="HOGENOM" id="CLU_037725_0_0_11"/>
<feature type="domain" description="CdaR GGDEF-like" evidence="4">
    <location>
        <begin position="201"/>
        <end position="311"/>
    </location>
</feature>
<name>D6Y3X1_THEBD</name>
<accession>D6Y3X1</accession>
<evidence type="ECO:0000256" key="1">
    <source>
        <dbReference type="ARBA" id="ARBA00006754"/>
    </source>
</evidence>
<feature type="region of interest" description="Disordered" evidence="2">
    <location>
        <begin position="1"/>
        <end position="30"/>
    </location>
</feature>
<sequence>MATAMTWHARGVREQDGEDGARVRPGDEAAREAEQRQRALDKIRADTARRLDRAMGSLGTAAMARMEEQLPWFRALSAEDRSWIGLVAQAGIAAFVEWFGHAGEGRPTPSIEFFATAPRELKRSVSLQQTVDLIRIVVEVVEARVDELAAPGGAEMLRNAMLRYTRDVAFTAAQVYAREAEARGSWDARLEALIVDALVRGQVDDGLHSWAAALGWTSTPVVVFAGHPPDEDPQSVIDGLREKGRRVNLELLAGIQGDRLIVIVGGAKSVKDAARIVVPRFGPGPIVIGPEVPDLHAAAKSARAAIAGLRAAAAWPDAPRPVHADELLAERALDGDEDARRQLVETVYAPLAGTPLLETLATYLEQGASLEATARLLFVHPNTVRYRLRKITELTGYQPTDGRSAFTLQVGLILGRLATAHGGRA</sequence>
<comment type="similarity">
    <text evidence="1">Belongs to the CdaR family.</text>
</comment>
<evidence type="ECO:0000259" key="3">
    <source>
        <dbReference type="Pfam" id="PF13556"/>
    </source>
</evidence>
<dbReference type="KEGG" id="tbi:Tbis_2368"/>
<dbReference type="InterPro" id="IPR042070">
    <property type="entry name" value="PucR_C-HTH_sf"/>
</dbReference>
<dbReference type="eggNOG" id="COG3835">
    <property type="taxonomic scope" value="Bacteria"/>
</dbReference>
<dbReference type="InterPro" id="IPR051448">
    <property type="entry name" value="CdaR-like_regulators"/>
</dbReference>